<evidence type="ECO:0008006" key="3">
    <source>
        <dbReference type="Google" id="ProtNLM"/>
    </source>
</evidence>
<gene>
    <name evidence="1" type="ORF">GCM10008933_25560</name>
</gene>
<evidence type="ECO:0000313" key="2">
    <source>
        <dbReference type="Proteomes" id="UP001500340"/>
    </source>
</evidence>
<sequence length="51" mass="5726">MTRWWEGRQQQKEELAGSLLLGKTALPVDIARMIFAVLEQEALTGQGILDL</sequence>
<dbReference type="Proteomes" id="UP001500340">
    <property type="component" value="Unassembled WGS sequence"/>
</dbReference>
<organism evidence="1 2">
    <name type="scientific">Paenibacillus motobuensis</name>
    <dbReference type="NCBI Taxonomy" id="295324"/>
    <lineage>
        <taxon>Bacteria</taxon>
        <taxon>Bacillati</taxon>
        <taxon>Bacillota</taxon>
        <taxon>Bacilli</taxon>
        <taxon>Bacillales</taxon>
        <taxon>Paenibacillaceae</taxon>
        <taxon>Paenibacillus</taxon>
    </lineage>
</organism>
<accession>A0ABP3I886</accession>
<evidence type="ECO:0000313" key="1">
    <source>
        <dbReference type="EMBL" id="GAA0393620.1"/>
    </source>
</evidence>
<dbReference type="EMBL" id="BAAACX010000009">
    <property type="protein sequence ID" value="GAA0393620.1"/>
    <property type="molecule type" value="Genomic_DNA"/>
</dbReference>
<dbReference type="RefSeq" id="WP_343861600.1">
    <property type="nucleotide sequence ID" value="NZ_BAAACX010000009.1"/>
</dbReference>
<reference evidence="2" key="1">
    <citation type="journal article" date="2019" name="Int. J. Syst. Evol. Microbiol.">
        <title>The Global Catalogue of Microorganisms (GCM) 10K type strain sequencing project: providing services to taxonomists for standard genome sequencing and annotation.</title>
        <authorList>
            <consortium name="The Broad Institute Genomics Platform"/>
            <consortium name="The Broad Institute Genome Sequencing Center for Infectious Disease"/>
            <person name="Wu L."/>
            <person name="Ma J."/>
        </authorList>
    </citation>
    <scope>NUCLEOTIDE SEQUENCE [LARGE SCALE GENOMIC DNA]</scope>
    <source>
        <strain evidence="2">JCM 12774</strain>
    </source>
</reference>
<proteinExistence type="predicted"/>
<comment type="caution">
    <text evidence="1">The sequence shown here is derived from an EMBL/GenBank/DDBJ whole genome shotgun (WGS) entry which is preliminary data.</text>
</comment>
<protein>
    <recommendedName>
        <fullName evidence="3">Oxidoreductase</fullName>
    </recommendedName>
</protein>
<keyword evidence="2" id="KW-1185">Reference proteome</keyword>
<name>A0ABP3I886_9BACL</name>